<dbReference type="EMBL" id="DS022311">
    <property type="protein sequence ID" value="OAJ43978.1"/>
    <property type="molecule type" value="Genomic_DNA"/>
</dbReference>
<proteinExistence type="predicted"/>
<reference evidence="1 2" key="2">
    <citation type="submission" date="2016-05" db="EMBL/GenBank/DDBJ databases">
        <title>Lineage-specific infection strategies underlie the spectrum of fungal disease in amphibians.</title>
        <authorList>
            <person name="Cuomo C.A."/>
            <person name="Farrer R.A."/>
            <person name="James T."/>
            <person name="Longcore J."/>
            <person name="Birren B."/>
        </authorList>
    </citation>
    <scope>NUCLEOTIDE SEQUENCE [LARGE SCALE GENOMIC DNA]</scope>
    <source>
        <strain evidence="1 2">JEL423</strain>
    </source>
</reference>
<dbReference type="VEuPathDB" id="FungiDB:BDEG_27283"/>
<name>A0A177WV69_BATDL</name>
<evidence type="ECO:0000313" key="1">
    <source>
        <dbReference type="EMBL" id="OAJ43978.1"/>
    </source>
</evidence>
<organism evidence="1 2">
    <name type="scientific">Batrachochytrium dendrobatidis (strain JEL423)</name>
    <dbReference type="NCBI Taxonomy" id="403673"/>
    <lineage>
        <taxon>Eukaryota</taxon>
        <taxon>Fungi</taxon>
        <taxon>Fungi incertae sedis</taxon>
        <taxon>Chytridiomycota</taxon>
        <taxon>Chytridiomycota incertae sedis</taxon>
        <taxon>Chytridiomycetes</taxon>
        <taxon>Rhizophydiales</taxon>
        <taxon>Rhizophydiales incertae sedis</taxon>
        <taxon>Batrachochytrium</taxon>
    </lineage>
</organism>
<evidence type="ECO:0000313" key="2">
    <source>
        <dbReference type="Proteomes" id="UP000077115"/>
    </source>
</evidence>
<reference evidence="1 2" key="1">
    <citation type="submission" date="2006-10" db="EMBL/GenBank/DDBJ databases">
        <title>The Genome Sequence of Batrachochytrium dendrobatidis JEL423.</title>
        <authorList>
            <consortium name="The Broad Institute Genome Sequencing Platform"/>
            <person name="Birren B."/>
            <person name="Lander E."/>
            <person name="Galagan J."/>
            <person name="Cuomo C."/>
            <person name="Devon K."/>
            <person name="Jaffe D."/>
            <person name="Butler J."/>
            <person name="Alvarez P."/>
            <person name="Gnerre S."/>
            <person name="Grabherr M."/>
            <person name="Kleber M."/>
            <person name="Mauceli E."/>
            <person name="Brockman W."/>
            <person name="Young S."/>
            <person name="LaButti K."/>
            <person name="Sykes S."/>
            <person name="DeCaprio D."/>
            <person name="Crawford M."/>
            <person name="Koehrsen M."/>
            <person name="Engels R."/>
            <person name="Montgomery P."/>
            <person name="Pearson M."/>
            <person name="Howarth C."/>
            <person name="Larson L."/>
            <person name="White J."/>
            <person name="O'Leary S."/>
            <person name="Kodira C."/>
            <person name="Zeng Q."/>
            <person name="Yandava C."/>
            <person name="Alvarado L."/>
            <person name="Longcore J."/>
            <person name="James T."/>
        </authorList>
    </citation>
    <scope>NUCLEOTIDE SEQUENCE [LARGE SCALE GENOMIC DNA]</scope>
    <source>
        <strain evidence="1 2">JEL423</strain>
    </source>
</reference>
<dbReference type="AlphaFoldDB" id="A0A177WV69"/>
<dbReference type="Proteomes" id="UP000077115">
    <property type="component" value="Unassembled WGS sequence"/>
</dbReference>
<sequence length="115" mass="12839">MLVPRTIQEWESDNLAVMDISLDSKTLEWMNPNIGQTSTTASDRTGLSSTFPVWSVNRRLRLTPETSILTFAAKQRLVVLLDTSPSMSVVDTSGRPKVLLSAAFDTYVKYACYSF</sequence>
<gene>
    <name evidence="1" type="ORF">BDEG_27283</name>
</gene>
<protein>
    <submittedName>
        <fullName evidence="1">Uncharacterized protein</fullName>
    </submittedName>
</protein>
<accession>A0A177WV69</accession>